<keyword evidence="3" id="KW-1185">Reference proteome</keyword>
<organism evidence="2 3">
    <name type="scientific">Mytilus coruscus</name>
    <name type="common">Sea mussel</name>
    <dbReference type="NCBI Taxonomy" id="42192"/>
    <lineage>
        <taxon>Eukaryota</taxon>
        <taxon>Metazoa</taxon>
        <taxon>Spiralia</taxon>
        <taxon>Lophotrochozoa</taxon>
        <taxon>Mollusca</taxon>
        <taxon>Bivalvia</taxon>
        <taxon>Autobranchia</taxon>
        <taxon>Pteriomorphia</taxon>
        <taxon>Mytilida</taxon>
        <taxon>Mytiloidea</taxon>
        <taxon>Mytilidae</taxon>
        <taxon>Mytilinae</taxon>
        <taxon>Mytilus</taxon>
    </lineage>
</organism>
<accession>A0A6J7ZYT1</accession>
<dbReference type="InterPro" id="IPR013783">
    <property type="entry name" value="Ig-like_fold"/>
</dbReference>
<protein>
    <recommendedName>
        <fullName evidence="1">Ig-like domain-containing protein</fullName>
    </recommendedName>
</protein>
<gene>
    <name evidence="2" type="ORF">MCOR_1657</name>
</gene>
<reference evidence="2 3" key="1">
    <citation type="submission" date="2020-06" db="EMBL/GenBank/DDBJ databases">
        <authorList>
            <person name="Li R."/>
            <person name="Bekaert M."/>
        </authorList>
    </citation>
    <scope>NUCLEOTIDE SEQUENCE [LARGE SCALE GENOMIC DNA]</scope>
    <source>
        <strain evidence="3">wild</strain>
    </source>
</reference>
<dbReference type="AlphaFoldDB" id="A0A6J7ZYT1"/>
<dbReference type="PROSITE" id="PS50835">
    <property type="entry name" value="IG_LIKE"/>
    <property type="match status" value="2"/>
</dbReference>
<evidence type="ECO:0000259" key="1">
    <source>
        <dbReference type="PROSITE" id="PS50835"/>
    </source>
</evidence>
<name>A0A6J7ZYT1_MYTCO</name>
<proteinExistence type="predicted"/>
<sequence length="349" mass="38846">MIDEFEKENKDLKKPTILGMIDAKPAFDVVRRSNLIRKLHHLGLSEQSVLLIDSLYTNATTKIKWNGQLSESFDIEQGVQQGLTQTTKEYFHKLGDNVILLCTIEKAGNPIEWVLQFNISSNIPYSSDNNINPFLPEEIRKRLSIVGNYDLQISTIKTDDGGSYECTSNKNGVLEKHLAILSIVTPPTEILIQNVQDNKVSGTEGQILALNCTALGGKPPPVVKLTVSGVSVLVTGNQSVQYTNRQVPRDFDRQTVTCTVNHSESSTAFMKTAMIYLNCSSSDISEGMTDVNIFYASPETLVGDPICREVLQTLNLTTIVIDDFHTIATWGGDIDGKPAFRKWFQYIHM</sequence>
<dbReference type="GO" id="GO:0007156">
    <property type="term" value="P:homophilic cell adhesion via plasma membrane adhesion molecules"/>
    <property type="evidence" value="ECO:0007669"/>
    <property type="project" value="TreeGrafter"/>
</dbReference>
<dbReference type="InterPro" id="IPR027417">
    <property type="entry name" value="P-loop_NTPase"/>
</dbReference>
<feature type="domain" description="Ig-like" evidence="1">
    <location>
        <begin position="95"/>
        <end position="182"/>
    </location>
</feature>
<evidence type="ECO:0000313" key="3">
    <source>
        <dbReference type="Proteomes" id="UP000507470"/>
    </source>
</evidence>
<evidence type="ECO:0000313" key="2">
    <source>
        <dbReference type="EMBL" id="CAC5358381.1"/>
    </source>
</evidence>
<dbReference type="Proteomes" id="UP000507470">
    <property type="component" value="Unassembled WGS sequence"/>
</dbReference>
<dbReference type="EMBL" id="CACVKT020000346">
    <property type="protein sequence ID" value="CAC5358381.1"/>
    <property type="molecule type" value="Genomic_DNA"/>
</dbReference>
<dbReference type="Gene3D" id="2.60.40.10">
    <property type="entry name" value="Immunoglobulins"/>
    <property type="match status" value="1"/>
</dbReference>
<dbReference type="InterPro" id="IPR036179">
    <property type="entry name" value="Ig-like_dom_sf"/>
</dbReference>
<dbReference type="OrthoDB" id="6255742at2759"/>
<dbReference type="GO" id="GO:0042734">
    <property type="term" value="C:presynaptic membrane"/>
    <property type="evidence" value="ECO:0007669"/>
    <property type="project" value="TreeGrafter"/>
</dbReference>
<feature type="domain" description="Ig-like" evidence="1">
    <location>
        <begin position="187"/>
        <end position="274"/>
    </location>
</feature>
<dbReference type="PANTHER" id="PTHR45889">
    <property type="entry name" value="IG-LIKE DOMAIN-CONTAINING PROTEIN"/>
    <property type="match status" value="1"/>
</dbReference>
<dbReference type="Gene3D" id="3.40.50.300">
    <property type="entry name" value="P-loop containing nucleotide triphosphate hydrolases"/>
    <property type="match status" value="1"/>
</dbReference>
<dbReference type="SUPFAM" id="SSF48726">
    <property type="entry name" value="Immunoglobulin"/>
    <property type="match status" value="2"/>
</dbReference>
<dbReference type="PANTHER" id="PTHR45889:SF5">
    <property type="entry name" value="CELL ADHESION MOLECULE 3"/>
    <property type="match status" value="1"/>
</dbReference>
<dbReference type="InterPro" id="IPR007110">
    <property type="entry name" value="Ig-like_dom"/>
</dbReference>